<evidence type="ECO:0000313" key="1">
    <source>
        <dbReference type="EMBL" id="CAE7235692.1"/>
    </source>
</evidence>
<keyword evidence="2" id="KW-1185">Reference proteome</keyword>
<sequence length="122" mass="13360">MSGSDMFQVVGSLRKKERDDPGRASWSTLAEYLKVAEQCEQPKKRLAPDAGVGLLADSDRELDAGESHCSLLFDDEALGYLAEMMSRCVLASSKLGGFGVQFRGSVLTWGIWRGGFLQPMKL</sequence>
<reference evidence="1" key="1">
    <citation type="submission" date="2021-02" db="EMBL/GenBank/DDBJ databases">
        <authorList>
            <person name="Dougan E. K."/>
            <person name="Rhodes N."/>
            <person name="Thang M."/>
            <person name="Chan C."/>
        </authorList>
    </citation>
    <scope>NUCLEOTIDE SEQUENCE</scope>
</reference>
<dbReference type="AlphaFoldDB" id="A0A812KXY5"/>
<dbReference type="Proteomes" id="UP000604046">
    <property type="component" value="Unassembled WGS sequence"/>
</dbReference>
<name>A0A812KXY5_9DINO</name>
<protein>
    <submittedName>
        <fullName evidence="1">Uncharacterized protein</fullName>
    </submittedName>
</protein>
<accession>A0A812KXY5</accession>
<dbReference type="EMBL" id="CAJNDS010000813">
    <property type="protein sequence ID" value="CAE7235692.1"/>
    <property type="molecule type" value="Genomic_DNA"/>
</dbReference>
<gene>
    <name evidence="1" type="ORF">SNAT2548_LOCUS10088</name>
</gene>
<evidence type="ECO:0000313" key="2">
    <source>
        <dbReference type="Proteomes" id="UP000604046"/>
    </source>
</evidence>
<comment type="caution">
    <text evidence="1">The sequence shown here is derived from an EMBL/GenBank/DDBJ whole genome shotgun (WGS) entry which is preliminary data.</text>
</comment>
<proteinExistence type="predicted"/>
<organism evidence="1 2">
    <name type="scientific">Symbiodinium natans</name>
    <dbReference type="NCBI Taxonomy" id="878477"/>
    <lineage>
        <taxon>Eukaryota</taxon>
        <taxon>Sar</taxon>
        <taxon>Alveolata</taxon>
        <taxon>Dinophyceae</taxon>
        <taxon>Suessiales</taxon>
        <taxon>Symbiodiniaceae</taxon>
        <taxon>Symbiodinium</taxon>
    </lineage>
</organism>